<dbReference type="Proteomes" id="UP000664360">
    <property type="component" value="Chromosome"/>
</dbReference>
<protein>
    <recommendedName>
        <fullName evidence="3">Transposase</fullName>
    </recommendedName>
</protein>
<sequence>MNTEKVYILLFGMHKQRYLFFHDVVAGKVNLKEFPNLTEATSSEYVIDRYNRGIHELIVSNVMKKKLGTIEEWKEFEKKWPSLLAEEHKYRPHWKRYWQCVQWNPKNQLLNIFKQVVSEKNLFVENEVLSYRNENKKKKDFLRHIERGCKNGIDIVIHYPNIKMYFVLDKLNMENIADKNRKKQYKGDFTCKELRYIFRHWYLLKEKVVFFENKKIVKAPWIEGKYVKDWQKYQEMRKRRLTGNLEKQRCQSMEEIQASISSTSERIGEQKNLQSLLIETVGKQKNSQEQKKPFVRRQRAMTI</sequence>
<name>A0ABZ2SUC8_9ENTE</name>
<dbReference type="RefSeq" id="WP_206853890.1">
    <property type="nucleotide sequence ID" value="NZ_CP147250.1"/>
</dbReference>
<evidence type="ECO:0000313" key="1">
    <source>
        <dbReference type="EMBL" id="WYJ79345.1"/>
    </source>
</evidence>
<dbReference type="EMBL" id="CP147250">
    <property type="protein sequence ID" value="WYJ79345.1"/>
    <property type="molecule type" value="Genomic_DNA"/>
</dbReference>
<reference evidence="1 2" key="2">
    <citation type="submission" date="2024-03" db="EMBL/GenBank/DDBJ databases">
        <title>The Genome Sequence of Enterococcus sp. DIV1094.</title>
        <authorList>
            <consortium name="The Broad Institute Genomics Platform"/>
            <consortium name="The Broad Institute Microbial Omics Core"/>
            <consortium name="The Broad Institute Genomic Center for Infectious Diseases"/>
            <person name="Earl A."/>
            <person name="Manson A."/>
            <person name="Gilmore M."/>
            <person name="Schwartman J."/>
            <person name="Shea T."/>
            <person name="Abouelleil A."/>
            <person name="Cao P."/>
            <person name="Chapman S."/>
            <person name="Cusick C."/>
            <person name="Young S."/>
            <person name="Neafsey D."/>
            <person name="Nusbaum C."/>
            <person name="Birren B."/>
        </authorList>
    </citation>
    <scope>NUCLEOTIDE SEQUENCE [LARGE SCALE GENOMIC DNA]</scope>
    <source>
        <strain evidence="1 2">DIV1094</strain>
    </source>
</reference>
<reference evidence="1 2" key="1">
    <citation type="submission" date="2021-03" db="EMBL/GenBank/DDBJ databases">
        <authorList>
            <person name="Gilmore M.S."/>
            <person name="Schwartzman J."/>
            <person name="Van Tyne D."/>
            <person name="Martin M."/>
            <person name="Earl A.M."/>
            <person name="Manson A.L."/>
            <person name="Straub T."/>
            <person name="Salamzade R."/>
            <person name="Saavedra J."/>
            <person name="Lebreton F."/>
            <person name="Prichula J."/>
            <person name="Schaufler K."/>
            <person name="Gaca A."/>
            <person name="Sgardioli B."/>
            <person name="Wagenaar J."/>
            <person name="Strong T."/>
        </authorList>
    </citation>
    <scope>NUCLEOTIDE SEQUENCE [LARGE SCALE GENOMIC DNA]</scope>
    <source>
        <strain evidence="1 2">DIV1094</strain>
    </source>
</reference>
<organism evidence="1 2">
    <name type="scientific">Candidatus Enterococcus mangumiae</name>
    <dbReference type="NCBI Taxonomy" id="2230878"/>
    <lineage>
        <taxon>Bacteria</taxon>
        <taxon>Bacillati</taxon>
        <taxon>Bacillota</taxon>
        <taxon>Bacilli</taxon>
        <taxon>Lactobacillales</taxon>
        <taxon>Enterococcaceae</taxon>
        <taxon>Enterococcus</taxon>
    </lineage>
</organism>
<evidence type="ECO:0008006" key="3">
    <source>
        <dbReference type="Google" id="ProtNLM"/>
    </source>
</evidence>
<evidence type="ECO:0000313" key="2">
    <source>
        <dbReference type="Proteomes" id="UP000664360"/>
    </source>
</evidence>
<keyword evidence="2" id="KW-1185">Reference proteome</keyword>
<gene>
    <name evidence="1" type="ORF">DOK79_000857</name>
</gene>
<proteinExistence type="predicted"/>
<accession>A0ABZ2SUC8</accession>